<dbReference type="InterPro" id="IPR009078">
    <property type="entry name" value="Ferritin-like_SF"/>
</dbReference>
<organism evidence="11 12">
    <name type="scientific">Aplysia californica</name>
    <name type="common">California sea hare</name>
    <dbReference type="NCBI Taxonomy" id="6500"/>
    <lineage>
        <taxon>Eukaryota</taxon>
        <taxon>Metazoa</taxon>
        <taxon>Spiralia</taxon>
        <taxon>Lophotrochozoa</taxon>
        <taxon>Mollusca</taxon>
        <taxon>Gastropoda</taxon>
        <taxon>Heterobranchia</taxon>
        <taxon>Euthyneura</taxon>
        <taxon>Tectipleura</taxon>
        <taxon>Aplysiida</taxon>
        <taxon>Aplysioidea</taxon>
        <taxon>Aplysiidae</taxon>
        <taxon>Aplysia</taxon>
    </lineage>
</organism>
<evidence type="ECO:0000256" key="6">
    <source>
        <dbReference type="ARBA" id="ARBA00025111"/>
    </source>
</evidence>
<keyword evidence="11" id="KW-1185">Reference proteome</keyword>
<dbReference type="InterPro" id="IPR001519">
    <property type="entry name" value="Ferritin"/>
</dbReference>
<evidence type="ECO:0000313" key="12">
    <source>
        <dbReference type="RefSeq" id="XP_005100766.1"/>
    </source>
</evidence>
<dbReference type="InterPro" id="IPR009040">
    <property type="entry name" value="Ferritin-like_diiron"/>
</dbReference>
<evidence type="ECO:0000313" key="11">
    <source>
        <dbReference type="Proteomes" id="UP000694888"/>
    </source>
</evidence>
<dbReference type="PANTHER" id="PTHR11431:SF75">
    <property type="entry name" value="FERRITIN"/>
    <property type="match status" value="1"/>
</dbReference>
<evidence type="ECO:0000256" key="2">
    <source>
        <dbReference type="ARBA" id="ARBA00022434"/>
    </source>
</evidence>
<keyword evidence="4 8" id="KW-0560">Oxidoreductase</keyword>
<keyword evidence="5 8" id="KW-0408">Iron</keyword>
<comment type="function">
    <text evidence="8">Stores iron in a soluble, non-toxic, readily available form. Important for iron homeostasis. Iron is taken up in the ferrous form and deposited as ferric hydroxides after oxidation.</text>
</comment>
<feature type="transmembrane region" description="Helical" evidence="9">
    <location>
        <begin position="6"/>
        <end position="28"/>
    </location>
</feature>
<evidence type="ECO:0000256" key="4">
    <source>
        <dbReference type="ARBA" id="ARBA00023002"/>
    </source>
</evidence>
<evidence type="ECO:0000256" key="3">
    <source>
        <dbReference type="ARBA" id="ARBA00022723"/>
    </source>
</evidence>
<dbReference type="Pfam" id="PF00210">
    <property type="entry name" value="Ferritin"/>
    <property type="match status" value="1"/>
</dbReference>
<keyword evidence="2 8" id="KW-0409">Iron storage</keyword>
<dbReference type="RefSeq" id="XP_005100766.1">
    <property type="nucleotide sequence ID" value="XM_005100709.2"/>
</dbReference>
<keyword evidence="9" id="KW-0812">Transmembrane</keyword>
<dbReference type="PROSITE" id="PS50905">
    <property type="entry name" value="FERRITIN_LIKE"/>
    <property type="match status" value="1"/>
</dbReference>
<keyword evidence="3 8" id="KW-0479">Metal-binding</keyword>
<accession>A0ABM0JSY1</accession>
<keyword evidence="9" id="KW-1133">Transmembrane helix</keyword>
<dbReference type="CDD" id="cd01056">
    <property type="entry name" value="Euk_Ferritin"/>
    <property type="match status" value="1"/>
</dbReference>
<dbReference type="Proteomes" id="UP000694888">
    <property type="component" value="Unplaced"/>
</dbReference>
<dbReference type="Gene3D" id="1.20.1260.10">
    <property type="match status" value="1"/>
</dbReference>
<evidence type="ECO:0000256" key="7">
    <source>
        <dbReference type="ARBA" id="ARBA00047990"/>
    </source>
</evidence>
<dbReference type="InterPro" id="IPR012347">
    <property type="entry name" value="Ferritin-like"/>
</dbReference>
<dbReference type="GeneID" id="101852328"/>
<dbReference type="SUPFAM" id="SSF47240">
    <property type="entry name" value="Ferritin-like"/>
    <property type="match status" value="1"/>
</dbReference>
<dbReference type="EC" id="1.16.3.1" evidence="8"/>
<evidence type="ECO:0000256" key="9">
    <source>
        <dbReference type="SAM" id="Phobius"/>
    </source>
</evidence>
<keyword evidence="9" id="KW-0472">Membrane</keyword>
<reference evidence="12" key="1">
    <citation type="submission" date="2025-08" db="UniProtKB">
        <authorList>
            <consortium name="RefSeq"/>
        </authorList>
    </citation>
    <scope>IDENTIFICATION</scope>
</reference>
<evidence type="ECO:0000259" key="10">
    <source>
        <dbReference type="PROSITE" id="PS50905"/>
    </source>
</evidence>
<name>A0ABM0JSY1_APLCA</name>
<comment type="function">
    <text evidence="6">Stores iron in a soluble, non-toxic, readily available form. Important for iron homeostasis. Has ferroxidase activity. Iron is taken up in the ferrous form and deposited as ferric hydroxides after oxidation.</text>
</comment>
<comment type="catalytic activity">
    <reaction evidence="7 8">
        <text>4 Fe(2+) + O2 + 4 H(+) = 4 Fe(3+) + 2 H2O</text>
        <dbReference type="Rhea" id="RHEA:11148"/>
        <dbReference type="ChEBI" id="CHEBI:15377"/>
        <dbReference type="ChEBI" id="CHEBI:15378"/>
        <dbReference type="ChEBI" id="CHEBI:15379"/>
        <dbReference type="ChEBI" id="CHEBI:29033"/>
        <dbReference type="ChEBI" id="CHEBI:29034"/>
        <dbReference type="EC" id="1.16.3.1"/>
    </reaction>
</comment>
<proteinExistence type="inferred from homology"/>
<evidence type="ECO:0000256" key="8">
    <source>
        <dbReference type="RuleBase" id="RU361145"/>
    </source>
</evidence>
<dbReference type="PANTHER" id="PTHR11431">
    <property type="entry name" value="FERRITIN"/>
    <property type="match status" value="1"/>
</dbReference>
<feature type="domain" description="Ferritin-like diiron" evidence="10">
    <location>
        <begin position="132"/>
        <end position="291"/>
    </location>
</feature>
<dbReference type="InterPro" id="IPR008331">
    <property type="entry name" value="Ferritin_DPS_dom"/>
</dbReference>
<evidence type="ECO:0000256" key="1">
    <source>
        <dbReference type="ARBA" id="ARBA00007513"/>
    </source>
</evidence>
<comment type="similarity">
    <text evidence="1 8">Belongs to the ferritin family.</text>
</comment>
<gene>
    <name evidence="12" type="primary">LOC101852328</name>
</gene>
<protein>
    <recommendedName>
        <fullName evidence="8">Ferritin</fullName>
        <ecNumber evidence="8">1.16.3.1</ecNumber>
    </recommendedName>
</protein>
<sequence>MTNRGFVLFCVLKMSLHTGVLLILMVTISSIQPTDYSRDANVEISSRCQKRVKRCGQFKPPKPEMGEMSCSFSARTCGFACDLICPTPEGKTALVLNQKRHGRDMYLCTAGNWKRRETPQTFCKAQWPVKEVRQNLHHVENLNGLVNKLLNTSYFYLGMASFYERADVALPGFSKLMTDLWSADQSHARDLMSYVNKRGGYITLYDIPRTPSHEVLLLKLSSRIGQAGVEMALQAAREVNEQVLELHKNATLPGDSNDPHLKHALEDGLLSSKVELIKKLADVDRRLHAFPEEDYAVGEYVLDQEQLG</sequence>
<evidence type="ECO:0000256" key="5">
    <source>
        <dbReference type="ARBA" id="ARBA00023004"/>
    </source>
</evidence>